<sequence>MTDSAKKNGKTSGRGGARPNSGPKPSGIERKKVTVYLTQQEHEKLKALGGSKWLREMLADQS</sequence>
<reference evidence="2 3" key="1">
    <citation type="submission" date="2016-02" db="EMBL/GenBank/DDBJ databases">
        <authorList>
            <person name="Wen L."/>
            <person name="He K."/>
            <person name="Yang H."/>
        </authorList>
    </citation>
    <scope>NUCLEOTIDE SEQUENCE [LARGE SCALE GENOMIC DNA]</scope>
    <source>
        <strain evidence="2 3">CV58</strain>
    </source>
</reference>
<dbReference type="AlphaFoldDB" id="A0A139SX87"/>
<protein>
    <submittedName>
        <fullName evidence="2">Uncharacterized protein</fullName>
    </submittedName>
</protein>
<keyword evidence="3" id="KW-1185">Reference proteome</keyword>
<comment type="caution">
    <text evidence="2">The sequence shown here is derived from an EMBL/GenBank/DDBJ whole genome shotgun (WGS) entry which is preliminary data.</text>
</comment>
<accession>A0A139SX87</accession>
<proteinExistence type="predicted"/>
<evidence type="ECO:0000313" key="3">
    <source>
        <dbReference type="Proteomes" id="UP000072660"/>
    </source>
</evidence>
<dbReference type="EMBL" id="LSZO01000056">
    <property type="protein sequence ID" value="KXU39011.1"/>
    <property type="molecule type" value="Genomic_DNA"/>
</dbReference>
<feature type="region of interest" description="Disordered" evidence="1">
    <location>
        <begin position="1"/>
        <end position="31"/>
    </location>
</feature>
<dbReference type="Proteomes" id="UP000072660">
    <property type="component" value="Unassembled WGS sequence"/>
</dbReference>
<organism evidence="2 3">
    <name type="scientific">Ventosimonas gracilis</name>
    <dbReference type="NCBI Taxonomy" id="1680762"/>
    <lineage>
        <taxon>Bacteria</taxon>
        <taxon>Pseudomonadati</taxon>
        <taxon>Pseudomonadota</taxon>
        <taxon>Gammaproteobacteria</taxon>
        <taxon>Pseudomonadales</taxon>
        <taxon>Ventosimonadaceae</taxon>
        <taxon>Ventosimonas</taxon>
    </lineage>
</organism>
<gene>
    <name evidence="2" type="ORF">AXE65_10820</name>
</gene>
<dbReference type="RefSeq" id="WP_068387764.1">
    <property type="nucleotide sequence ID" value="NZ_LSZO01000056.1"/>
</dbReference>
<evidence type="ECO:0000256" key="1">
    <source>
        <dbReference type="SAM" id="MobiDB-lite"/>
    </source>
</evidence>
<name>A0A139SX87_9GAMM</name>
<evidence type="ECO:0000313" key="2">
    <source>
        <dbReference type="EMBL" id="KXU39011.1"/>
    </source>
</evidence>